<organism evidence="2 3">
    <name type="scientific">Rhipicephalus sanguineus</name>
    <name type="common">Brown dog tick</name>
    <name type="synonym">Ixodes sanguineus</name>
    <dbReference type="NCBI Taxonomy" id="34632"/>
    <lineage>
        <taxon>Eukaryota</taxon>
        <taxon>Metazoa</taxon>
        <taxon>Ecdysozoa</taxon>
        <taxon>Arthropoda</taxon>
        <taxon>Chelicerata</taxon>
        <taxon>Arachnida</taxon>
        <taxon>Acari</taxon>
        <taxon>Parasitiformes</taxon>
        <taxon>Ixodida</taxon>
        <taxon>Ixodoidea</taxon>
        <taxon>Ixodidae</taxon>
        <taxon>Rhipicephalinae</taxon>
        <taxon>Rhipicephalus</taxon>
        <taxon>Rhipicephalus</taxon>
    </lineage>
</organism>
<dbReference type="Proteomes" id="UP000821837">
    <property type="component" value="Chromosome 1"/>
</dbReference>
<dbReference type="VEuPathDB" id="VectorBase:RSAN_030228"/>
<reference evidence="2" key="1">
    <citation type="journal article" date="2020" name="Cell">
        <title>Large-Scale Comparative Analyses of Tick Genomes Elucidate Their Genetic Diversity and Vector Capacities.</title>
        <authorList>
            <consortium name="Tick Genome and Microbiome Consortium (TIGMIC)"/>
            <person name="Jia N."/>
            <person name="Wang J."/>
            <person name="Shi W."/>
            <person name="Du L."/>
            <person name="Sun Y."/>
            <person name="Zhan W."/>
            <person name="Jiang J.F."/>
            <person name="Wang Q."/>
            <person name="Zhang B."/>
            <person name="Ji P."/>
            <person name="Bell-Sakyi L."/>
            <person name="Cui X.M."/>
            <person name="Yuan T.T."/>
            <person name="Jiang B.G."/>
            <person name="Yang W.F."/>
            <person name="Lam T.T."/>
            <person name="Chang Q.C."/>
            <person name="Ding S.J."/>
            <person name="Wang X.J."/>
            <person name="Zhu J.G."/>
            <person name="Ruan X.D."/>
            <person name="Zhao L."/>
            <person name="Wei J.T."/>
            <person name="Ye R.Z."/>
            <person name="Que T.C."/>
            <person name="Du C.H."/>
            <person name="Zhou Y.H."/>
            <person name="Cheng J.X."/>
            <person name="Dai P.F."/>
            <person name="Guo W.B."/>
            <person name="Han X.H."/>
            <person name="Huang E.J."/>
            <person name="Li L.F."/>
            <person name="Wei W."/>
            <person name="Gao Y.C."/>
            <person name="Liu J.Z."/>
            <person name="Shao H.Z."/>
            <person name="Wang X."/>
            <person name="Wang C.C."/>
            <person name="Yang T.C."/>
            <person name="Huo Q.B."/>
            <person name="Li W."/>
            <person name="Chen H.Y."/>
            <person name="Chen S.E."/>
            <person name="Zhou L.G."/>
            <person name="Ni X.B."/>
            <person name="Tian J.H."/>
            <person name="Sheng Y."/>
            <person name="Liu T."/>
            <person name="Pan Y.S."/>
            <person name="Xia L.Y."/>
            <person name="Li J."/>
            <person name="Zhao F."/>
            <person name="Cao W.C."/>
        </authorList>
    </citation>
    <scope>NUCLEOTIDE SEQUENCE</scope>
    <source>
        <strain evidence="2">Rsan-2018</strain>
    </source>
</reference>
<reference evidence="2" key="2">
    <citation type="submission" date="2021-09" db="EMBL/GenBank/DDBJ databases">
        <authorList>
            <person name="Jia N."/>
            <person name="Wang J."/>
            <person name="Shi W."/>
            <person name="Du L."/>
            <person name="Sun Y."/>
            <person name="Zhan W."/>
            <person name="Jiang J."/>
            <person name="Wang Q."/>
            <person name="Zhang B."/>
            <person name="Ji P."/>
            <person name="Sakyi L.B."/>
            <person name="Cui X."/>
            <person name="Yuan T."/>
            <person name="Jiang B."/>
            <person name="Yang W."/>
            <person name="Lam T.T.-Y."/>
            <person name="Chang Q."/>
            <person name="Ding S."/>
            <person name="Wang X."/>
            <person name="Zhu J."/>
            <person name="Ruan X."/>
            <person name="Zhao L."/>
            <person name="Wei J."/>
            <person name="Que T."/>
            <person name="Du C."/>
            <person name="Cheng J."/>
            <person name="Dai P."/>
            <person name="Han X."/>
            <person name="Huang E."/>
            <person name="Gao Y."/>
            <person name="Liu J."/>
            <person name="Shao H."/>
            <person name="Ye R."/>
            <person name="Li L."/>
            <person name="Wei W."/>
            <person name="Wang X."/>
            <person name="Wang C."/>
            <person name="Huo Q."/>
            <person name="Li W."/>
            <person name="Guo W."/>
            <person name="Chen H."/>
            <person name="Chen S."/>
            <person name="Zhou L."/>
            <person name="Zhou L."/>
            <person name="Ni X."/>
            <person name="Tian J."/>
            <person name="Zhou Y."/>
            <person name="Sheng Y."/>
            <person name="Liu T."/>
            <person name="Pan Y."/>
            <person name="Xia L."/>
            <person name="Li J."/>
            <person name="Zhao F."/>
            <person name="Cao W."/>
        </authorList>
    </citation>
    <scope>NUCLEOTIDE SEQUENCE</scope>
    <source>
        <strain evidence="2">Rsan-2018</strain>
        <tissue evidence="2">Larvae</tissue>
    </source>
</reference>
<dbReference type="EMBL" id="JABSTV010001245">
    <property type="protein sequence ID" value="KAH7981836.1"/>
    <property type="molecule type" value="Genomic_DNA"/>
</dbReference>
<sequence length="184" mass="20655">MEGSLNNMARHALYLHKGLSGERAASRVQKGSPLVQKNPELETPSPPVAMSTVDDILVHLGPWHYPVLVFCFFRGFPAAYYAMSLSFTAPSLRHWCARPPQLGNWSTERWLQEAVPLTHVNGKEMPSHCDTYTVEVLGNGTLTILNDTTFNLVCDRVWLRAASQSFYMAGLMIGNFIFSHLSDW</sequence>
<gene>
    <name evidence="2" type="ORF">HPB52_001255</name>
</gene>
<evidence type="ECO:0000313" key="3">
    <source>
        <dbReference type="Proteomes" id="UP000821837"/>
    </source>
</evidence>
<proteinExistence type="predicted"/>
<accession>A0A9D4QHU3</accession>
<comment type="caution">
    <text evidence="2">The sequence shown here is derived from an EMBL/GenBank/DDBJ whole genome shotgun (WGS) entry which is preliminary data.</text>
</comment>
<keyword evidence="3" id="KW-1185">Reference proteome</keyword>
<evidence type="ECO:0000313" key="2">
    <source>
        <dbReference type="EMBL" id="KAH7981836.1"/>
    </source>
</evidence>
<name>A0A9D4QHU3_RHISA</name>
<dbReference type="AlphaFoldDB" id="A0A9D4QHU3"/>
<feature type="region of interest" description="Disordered" evidence="1">
    <location>
        <begin position="26"/>
        <end position="46"/>
    </location>
</feature>
<protein>
    <submittedName>
        <fullName evidence="2">Uncharacterized protein</fullName>
    </submittedName>
</protein>
<evidence type="ECO:0000256" key="1">
    <source>
        <dbReference type="SAM" id="MobiDB-lite"/>
    </source>
</evidence>